<feature type="transmembrane region" description="Helical" evidence="2">
    <location>
        <begin position="12"/>
        <end position="34"/>
    </location>
</feature>
<dbReference type="RefSeq" id="WP_009535457.1">
    <property type="nucleotide sequence ID" value="NZ_KE148312.1"/>
</dbReference>
<dbReference type="HOGENOM" id="CLU_134863_3_1_9"/>
<reference evidence="3" key="2">
    <citation type="submission" date="2013-03" db="EMBL/GenBank/DDBJ databases">
        <title>The Genome Sequence of Oribacterium sp. ACB1.</title>
        <authorList>
            <consortium name="The Broad Institute Genomics Platform"/>
            <consortium name="The Broad Institute Genome Sequencing Center for Infectious Disease"/>
            <person name="Earl A."/>
            <person name="Ward D."/>
            <person name="Feldgarden M."/>
            <person name="Gevers D."/>
            <person name="Sizova M."/>
            <person name="Hazen A."/>
            <person name="Epstein S."/>
            <person name="Walker B."/>
            <person name="Young S."/>
            <person name="Zeng Q."/>
            <person name="Gargeya S."/>
            <person name="Fitzgerald M."/>
            <person name="Haas B."/>
            <person name="Abouelleil A."/>
            <person name="Allen A.W."/>
            <person name="Alvarado L."/>
            <person name="Arachchi H.M."/>
            <person name="Berlin A.M."/>
            <person name="Chapman S.B."/>
            <person name="Gainer-Dewar J."/>
            <person name="Goldberg J."/>
            <person name="Griggs A."/>
            <person name="Gujja S."/>
            <person name="Hansen M."/>
            <person name="Howarth C."/>
            <person name="Imamovic A."/>
            <person name="Ireland A."/>
            <person name="Larimer J."/>
            <person name="McCowan C."/>
            <person name="Murphy C."/>
            <person name="Pearson M."/>
            <person name="Poon T.W."/>
            <person name="Priest M."/>
            <person name="Roberts A."/>
            <person name="Saif S."/>
            <person name="Shea T."/>
            <person name="Sisk P."/>
            <person name="Sykes S."/>
            <person name="Wortman J."/>
            <person name="Nusbaum C."/>
            <person name="Birren B."/>
        </authorList>
    </citation>
    <scope>NUCLEOTIDE SEQUENCE [LARGE SCALE GENOMIC DNA]</scope>
    <source>
        <strain evidence="3">ACB1</strain>
    </source>
</reference>
<evidence type="ECO:0000313" key="4">
    <source>
        <dbReference type="Proteomes" id="UP000018461"/>
    </source>
</evidence>
<gene>
    <name evidence="3" type="ORF">HMPREF9625_01617</name>
</gene>
<evidence type="ECO:0000313" key="3">
    <source>
        <dbReference type="EMBL" id="EHL09644.1"/>
    </source>
</evidence>
<evidence type="ECO:0000256" key="2">
    <source>
        <dbReference type="SAM" id="Phobius"/>
    </source>
</evidence>
<feature type="coiled-coil region" evidence="1">
    <location>
        <begin position="36"/>
        <end position="70"/>
    </location>
</feature>
<reference evidence="3" key="1">
    <citation type="submission" date="2011-08" db="EMBL/GenBank/DDBJ databases">
        <authorList>
            <consortium name="The Broad Institute Genome Sequencing Platform"/>
            <person name="Earl A."/>
            <person name="Ward D."/>
            <person name="Feldgarden M."/>
            <person name="Gevers D."/>
            <person name="Sizova M."/>
            <person name="Hazen A."/>
            <person name="Epstein S."/>
            <person name="Young S.K."/>
            <person name="Zeng Q."/>
            <person name="Gargeya S."/>
            <person name="Fitzgerald M."/>
            <person name="Haas B."/>
            <person name="Abouelleil A."/>
            <person name="Alvarado L."/>
            <person name="Arachchi H.M."/>
            <person name="Berlin A."/>
            <person name="Brown A."/>
            <person name="Chapman S.B."/>
            <person name="Chen Z."/>
            <person name="Dunbar C."/>
            <person name="Freedman E."/>
            <person name="Gearin G."/>
            <person name="Gellesch M."/>
            <person name="Goldberg J."/>
            <person name="Griggs A."/>
            <person name="Gujja S."/>
            <person name="Heiman D."/>
            <person name="Howarth C."/>
            <person name="Larson L."/>
            <person name="Lui A."/>
            <person name="MacDonald P.J.P."/>
            <person name="Montmayeur A."/>
            <person name="Murphy C."/>
            <person name="Neiman D."/>
            <person name="Pearson M."/>
            <person name="Priest M."/>
            <person name="Roberts A."/>
            <person name="Saif S."/>
            <person name="Shea T."/>
            <person name="Shenoy N."/>
            <person name="Sisk P."/>
            <person name="Stolte C."/>
            <person name="Sykes S."/>
            <person name="Wortman J."/>
            <person name="Nusbaum C."/>
            <person name="Birren B."/>
        </authorList>
    </citation>
    <scope>NUCLEOTIDE SEQUENCE</scope>
    <source>
        <strain evidence="3">ACB1</strain>
    </source>
</reference>
<dbReference type="EMBL" id="AFZC02000002">
    <property type="protein sequence ID" value="EHL09644.1"/>
    <property type="molecule type" value="Genomic_DNA"/>
</dbReference>
<evidence type="ECO:0000256" key="1">
    <source>
        <dbReference type="SAM" id="Coils"/>
    </source>
</evidence>
<dbReference type="STRING" id="796943.HMPREF9625_01617"/>
<organism evidence="3 4">
    <name type="scientific">Oribacterium parvum ACB1</name>
    <dbReference type="NCBI Taxonomy" id="796943"/>
    <lineage>
        <taxon>Bacteria</taxon>
        <taxon>Bacillati</taxon>
        <taxon>Bacillota</taxon>
        <taxon>Clostridia</taxon>
        <taxon>Lachnospirales</taxon>
        <taxon>Lachnospiraceae</taxon>
        <taxon>Oribacterium</taxon>
    </lineage>
</organism>
<dbReference type="AlphaFoldDB" id="G9WQI4"/>
<keyword evidence="4" id="KW-1185">Reference proteome</keyword>
<keyword evidence="2" id="KW-0812">Transmembrane</keyword>
<dbReference type="PATRIC" id="fig|796943.3.peg.2081"/>
<comment type="caution">
    <text evidence="3">The sequence shown here is derived from an EMBL/GenBank/DDBJ whole genome shotgun (WGS) entry which is preliminary data.</text>
</comment>
<sequence>MKKQGRKKSGMFGNGVTILGLVLVVALLAIVIFVRGNTLQEQNKNYLAMEESLEEELNKEKQREKKLDEERVYSKTKEYIMEEAREIFGLQMPDEIIVKPEN</sequence>
<keyword evidence="1" id="KW-0175">Coiled coil</keyword>
<name>G9WQI4_9FIRM</name>
<proteinExistence type="predicted"/>
<dbReference type="InterPro" id="IPR007060">
    <property type="entry name" value="FtsL/DivIC"/>
</dbReference>
<keyword evidence="2" id="KW-0472">Membrane</keyword>
<accession>G9WQI4</accession>
<keyword evidence="2" id="KW-1133">Transmembrane helix</keyword>
<evidence type="ECO:0008006" key="5">
    <source>
        <dbReference type="Google" id="ProtNLM"/>
    </source>
</evidence>
<protein>
    <recommendedName>
        <fullName evidence="5">Septum formation initiator</fullName>
    </recommendedName>
</protein>
<dbReference type="Proteomes" id="UP000018461">
    <property type="component" value="Unassembled WGS sequence"/>
</dbReference>
<dbReference type="Pfam" id="PF04977">
    <property type="entry name" value="DivIC"/>
    <property type="match status" value="1"/>
</dbReference>